<protein>
    <recommendedName>
        <fullName evidence="5">Ion_trans domain-containing protein</fullName>
    </recommendedName>
</protein>
<feature type="transmembrane region" description="Helical" evidence="2">
    <location>
        <begin position="24"/>
        <end position="46"/>
    </location>
</feature>
<keyword evidence="2" id="KW-0812">Transmembrane</keyword>
<name>A0A564YYX9_HYMDI</name>
<sequence>LIIVENFEENCIRFGECTYAGAKFIYPIIMIVYVLLTHVLLLNLLIAMFTKRYSRMEHISKQLWAMQKFGLVKSFSRAPPLPFPYVVVWPFYSVLHLIYRTYKNKPQIDTPFCYAIDETKQRRIVNWQKFRSLDYLHRHPTAYSQMRSKARGGKGDKNDWEIVSDVKKKILKTPISLIGAKMATDLIETRLVGLEMRLAMANFPPNTSDQAQPKYTPEDPSVSRYRRATRIVSLEDGGKVISRSQSRQFGGVPELRTKNV</sequence>
<dbReference type="PANTHER" id="PTHR13800:SF12">
    <property type="entry name" value="TRANSIENT RECEPTOR POTENTIAL CATION CHANNEL SUBFAMILY M MEMBER-LIKE 2"/>
    <property type="match status" value="1"/>
</dbReference>
<keyword evidence="4" id="KW-1185">Reference proteome</keyword>
<evidence type="ECO:0000313" key="3">
    <source>
        <dbReference type="EMBL" id="VUZ52390.1"/>
    </source>
</evidence>
<evidence type="ECO:0000256" key="1">
    <source>
        <dbReference type="SAM" id="MobiDB-lite"/>
    </source>
</evidence>
<keyword evidence="2" id="KW-0472">Membrane</keyword>
<dbReference type="GO" id="GO:0005886">
    <property type="term" value="C:plasma membrane"/>
    <property type="evidence" value="ECO:0007669"/>
    <property type="project" value="TreeGrafter"/>
</dbReference>
<dbReference type="EMBL" id="CABIJS010000488">
    <property type="protein sequence ID" value="VUZ52390.1"/>
    <property type="molecule type" value="Genomic_DNA"/>
</dbReference>
<feature type="non-terminal residue" evidence="3">
    <location>
        <position position="1"/>
    </location>
</feature>
<evidence type="ECO:0000313" key="4">
    <source>
        <dbReference type="Proteomes" id="UP000321570"/>
    </source>
</evidence>
<proteinExistence type="predicted"/>
<dbReference type="PANTHER" id="PTHR13800">
    <property type="entry name" value="TRANSIENT RECEPTOR POTENTIAL CATION CHANNEL, SUBFAMILY M, MEMBER 6"/>
    <property type="match status" value="1"/>
</dbReference>
<gene>
    <name evidence="3" type="ORF">WMSIL1_LOCUS10932</name>
</gene>
<keyword evidence="2" id="KW-1133">Transmembrane helix</keyword>
<evidence type="ECO:0000256" key="2">
    <source>
        <dbReference type="SAM" id="Phobius"/>
    </source>
</evidence>
<dbReference type="InterPro" id="IPR050927">
    <property type="entry name" value="TRPM"/>
</dbReference>
<dbReference type="Proteomes" id="UP000321570">
    <property type="component" value="Unassembled WGS sequence"/>
</dbReference>
<accession>A0A564YYX9</accession>
<dbReference type="AlphaFoldDB" id="A0A564YYX9"/>
<evidence type="ECO:0008006" key="5">
    <source>
        <dbReference type="Google" id="ProtNLM"/>
    </source>
</evidence>
<organism evidence="3 4">
    <name type="scientific">Hymenolepis diminuta</name>
    <name type="common">Rat tapeworm</name>
    <dbReference type="NCBI Taxonomy" id="6216"/>
    <lineage>
        <taxon>Eukaryota</taxon>
        <taxon>Metazoa</taxon>
        <taxon>Spiralia</taxon>
        <taxon>Lophotrochozoa</taxon>
        <taxon>Platyhelminthes</taxon>
        <taxon>Cestoda</taxon>
        <taxon>Eucestoda</taxon>
        <taxon>Cyclophyllidea</taxon>
        <taxon>Hymenolepididae</taxon>
        <taxon>Hymenolepis</taxon>
    </lineage>
</organism>
<feature type="compositionally biased region" description="Polar residues" evidence="1">
    <location>
        <begin position="204"/>
        <end position="213"/>
    </location>
</feature>
<dbReference type="GO" id="GO:0099604">
    <property type="term" value="F:ligand-gated calcium channel activity"/>
    <property type="evidence" value="ECO:0007669"/>
    <property type="project" value="TreeGrafter"/>
</dbReference>
<reference evidence="3 4" key="1">
    <citation type="submission" date="2019-07" db="EMBL/GenBank/DDBJ databases">
        <authorList>
            <person name="Jastrzebski P J."/>
            <person name="Paukszto L."/>
            <person name="Jastrzebski P J."/>
        </authorList>
    </citation>
    <scope>NUCLEOTIDE SEQUENCE [LARGE SCALE GENOMIC DNA]</scope>
    <source>
        <strain evidence="3 4">WMS-il1</strain>
    </source>
</reference>
<feature type="region of interest" description="Disordered" evidence="1">
    <location>
        <begin position="203"/>
        <end position="222"/>
    </location>
</feature>